<dbReference type="AlphaFoldDB" id="A0A845L511"/>
<keyword evidence="6 11" id="KW-0460">Magnesium</keyword>
<dbReference type="Gene3D" id="3.20.20.70">
    <property type="entry name" value="Aldolase class I"/>
    <property type="match status" value="1"/>
</dbReference>
<dbReference type="EMBL" id="WXEY01000003">
    <property type="protein sequence ID" value="MZP28858.1"/>
    <property type="molecule type" value="Genomic_DNA"/>
</dbReference>
<comment type="cofactor">
    <cofactor evidence="1 11">
        <name>FMN</name>
        <dbReference type="ChEBI" id="CHEBI:58210"/>
    </cofactor>
</comment>
<keyword evidence="7 11" id="KW-0521">NADP</keyword>
<comment type="subunit">
    <text evidence="10 11">Homooctamer. Dimer of tetramers.</text>
</comment>
<evidence type="ECO:0000256" key="11">
    <source>
        <dbReference type="HAMAP-Rule" id="MF_00354"/>
    </source>
</evidence>
<feature type="binding site" evidence="11">
    <location>
        <begin position="64"/>
        <end position="66"/>
    </location>
    <ligand>
        <name>FMN</name>
        <dbReference type="ChEBI" id="CHEBI:58210"/>
    </ligand>
</feature>
<comment type="caution">
    <text evidence="13">The sequence shown here is derived from an EMBL/GenBank/DDBJ whole genome shotgun (WGS) entry which is preliminary data.</text>
</comment>
<keyword evidence="4 11" id="KW-0288">FMN</keyword>
<dbReference type="CDD" id="cd02811">
    <property type="entry name" value="IDI-2_FMN"/>
    <property type="match status" value="1"/>
</dbReference>
<dbReference type="GO" id="GO:0000287">
    <property type="term" value="F:magnesium ion binding"/>
    <property type="evidence" value="ECO:0007669"/>
    <property type="project" value="UniProtKB-UniRule"/>
</dbReference>
<evidence type="ECO:0000256" key="8">
    <source>
        <dbReference type="ARBA" id="ARBA00023229"/>
    </source>
</evidence>
<evidence type="ECO:0000313" key="14">
    <source>
        <dbReference type="Proteomes" id="UP000463470"/>
    </source>
</evidence>
<feature type="binding site" evidence="11">
    <location>
        <begin position="7"/>
        <end position="8"/>
    </location>
    <ligand>
        <name>substrate</name>
    </ligand>
</feature>
<feature type="binding site" evidence="11">
    <location>
        <position position="123"/>
    </location>
    <ligand>
        <name>FMN</name>
        <dbReference type="ChEBI" id="CHEBI:58210"/>
    </ligand>
</feature>
<dbReference type="NCBIfam" id="TIGR02151">
    <property type="entry name" value="IPP_isom_2"/>
    <property type="match status" value="1"/>
</dbReference>
<comment type="caution">
    <text evidence="11">Lacks conserved residue(s) required for the propagation of feature annotation.</text>
</comment>
<evidence type="ECO:0000313" key="13">
    <source>
        <dbReference type="EMBL" id="MZP28858.1"/>
    </source>
</evidence>
<dbReference type="GO" id="GO:0016491">
    <property type="term" value="F:oxidoreductase activity"/>
    <property type="evidence" value="ECO:0007669"/>
    <property type="project" value="InterPro"/>
</dbReference>
<dbReference type="RefSeq" id="WP_161255173.1">
    <property type="nucleotide sequence ID" value="NZ_WXEY01000003.1"/>
</dbReference>
<dbReference type="GO" id="GO:0005737">
    <property type="term" value="C:cytoplasm"/>
    <property type="evidence" value="ECO:0007669"/>
    <property type="project" value="UniProtKB-SubCell"/>
</dbReference>
<comment type="subcellular location">
    <subcellularLocation>
        <location evidence="11">Cytoplasm</location>
    </subcellularLocation>
</comment>
<protein>
    <recommendedName>
        <fullName evidence="11">Isopentenyl-diphosphate delta-isomerase</fullName>
        <shortName evidence="11">IPP isomerase</shortName>
        <ecNumber evidence="11">5.3.3.2</ecNumber>
    </recommendedName>
    <alternativeName>
        <fullName evidence="11">Isopentenyl diphosphate:dimethylallyl diphosphate isomerase</fullName>
    </alternativeName>
    <alternativeName>
        <fullName evidence="11">Isopentenyl pyrophosphate isomerase</fullName>
    </alternativeName>
    <alternativeName>
        <fullName evidence="11">Type 2 isopentenyl diphosphate isomerase</fullName>
        <shortName evidence="11">IDI-2</shortName>
    </alternativeName>
</protein>
<sequence>MDIRQQRKLDHIRQALALDDGPLSNGFNDVRLLHDALPTVDFRAVDLSVPWMGKRLTMPLLINAITGGTSLVTEINRRLARLAARNGVAVAVGSQAAALRDPRLRDSYRVMRDENPDGVVFANVNPNTPAEKALEAVNMLEADGLQVHLNPAQELAMAEGDRDFRHWSGNIAELVRHCPVPLIVKEVGAGISMETAKRLLDLGVRCIDVGGAGGTNFVAIELRRQGQSIPAFESWGIPTAASLAETVWTVESRQPSGDKATVIASGGIRDGWEAAKALSMGASLVGIAGAPLKGLLGGSPGAFSPSGNAEGDKAAQGWIDSFRHALQVNLALTGSSRVADLRNRPCLLTGALRDWLDLRGVPAAFWARRSGEE</sequence>
<dbReference type="PANTHER" id="PTHR43665">
    <property type="entry name" value="ISOPENTENYL-DIPHOSPHATE DELTA-ISOMERASE"/>
    <property type="match status" value="1"/>
</dbReference>
<evidence type="ECO:0000259" key="12">
    <source>
        <dbReference type="Pfam" id="PF01070"/>
    </source>
</evidence>
<dbReference type="GO" id="GO:0070402">
    <property type="term" value="F:NADPH binding"/>
    <property type="evidence" value="ECO:0007669"/>
    <property type="project" value="UniProtKB-UniRule"/>
</dbReference>
<feature type="binding site" evidence="11">
    <location>
        <position position="154"/>
    </location>
    <ligand>
        <name>Mg(2+)</name>
        <dbReference type="ChEBI" id="CHEBI:18420"/>
    </ligand>
</feature>
<dbReference type="PIRSF" id="PIRSF003314">
    <property type="entry name" value="IPP_isomerase"/>
    <property type="match status" value="1"/>
</dbReference>
<keyword evidence="2 11" id="KW-0963">Cytoplasm</keyword>
<feature type="binding site" evidence="11">
    <location>
        <position position="94"/>
    </location>
    <ligand>
        <name>FMN</name>
        <dbReference type="ChEBI" id="CHEBI:58210"/>
    </ligand>
</feature>
<dbReference type="PANTHER" id="PTHR43665:SF1">
    <property type="entry name" value="ISOPENTENYL-DIPHOSPHATE DELTA-ISOMERASE"/>
    <property type="match status" value="1"/>
</dbReference>
<dbReference type="Proteomes" id="UP000463470">
    <property type="component" value="Unassembled WGS sequence"/>
</dbReference>
<feature type="binding site" evidence="11">
    <location>
        <begin position="267"/>
        <end position="269"/>
    </location>
    <ligand>
        <name>FMN</name>
        <dbReference type="ChEBI" id="CHEBI:58210"/>
    </ligand>
</feature>
<reference evidence="13 14" key="1">
    <citation type="submission" date="2020-01" db="EMBL/GenBank/DDBJ databases">
        <title>Whole-genome sequence of Heliobacterium undosum DSM 13378.</title>
        <authorList>
            <person name="Kyndt J.A."/>
            <person name="Meyer T.E."/>
        </authorList>
    </citation>
    <scope>NUCLEOTIDE SEQUENCE [LARGE SCALE GENOMIC DNA]</scope>
    <source>
        <strain evidence="13 14">DSM 13378</strain>
    </source>
</reference>
<name>A0A845L511_9FIRM</name>
<evidence type="ECO:0000256" key="5">
    <source>
        <dbReference type="ARBA" id="ARBA00022723"/>
    </source>
</evidence>
<dbReference type="HAMAP" id="MF_00354">
    <property type="entry name" value="Idi_2"/>
    <property type="match status" value="1"/>
</dbReference>
<keyword evidence="9 11" id="KW-0413">Isomerase</keyword>
<dbReference type="GO" id="GO:0004452">
    <property type="term" value="F:isopentenyl-diphosphate delta-isomerase activity"/>
    <property type="evidence" value="ECO:0007669"/>
    <property type="project" value="UniProtKB-UniRule"/>
</dbReference>
<feature type="domain" description="FMN-dependent dehydrogenase" evidence="12">
    <location>
        <begin position="164"/>
        <end position="343"/>
    </location>
</feature>
<comment type="similarity">
    <text evidence="11">Belongs to the IPP isomerase type 2 family.</text>
</comment>
<evidence type="ECO:0000256" key="2">
    <source>
        <dbReference type="ARBA" id="ARBA00022490"/>
    </source>
</evidence>
<comment type="cofactor">
    <cofactor evidence="11">
        <name>Mg(2+)</name>
        <dbReference type="ChEBI" id="CHEBI:18420"/>
    </cofactor>
</comment>
<feature type="binding site" evidence="11">
    <location>
        <begin position="288"/>
        <end position="289"/>
    </location>
    <ligand>
        <name>FMN</name>
        <dbReference type="ChEBI" id="CHEBI:58210"/>
    </ligand>
</feature>
<dbReference type="EC" id="5.3.3.2" evidence="11"/>
<dbReference type="GO" id="GO:0008299">
    <property type="term" value="P:isoprenoid biosynthetic process"/>
    <property type="evidence" value="ECO:0007669"/>
    <property type="project" value="UniProtKB-UniRule"/>
</dbReference>
<organism evidence="13 14">
    <name type="scientific">Heliomicrobium undosum</name>
    <dbReference type="NCBI Taxonomy" id="121734"/>
    <lineage>
        <taxon>Bacteria</taxon>
        <taxon>Bacillati</taxon>
        <taxon>Bacillota</taxon>
        <taxon>Clostridia</taxon>
        <taxon>Eubacteriales</taxon>
        <taxon>Heliobacteriaceae</taxon>
        <taxon>Heliomicrobium</taxon>
    </lineage>
</organism>
<dbReference type="InterPro" id="IPR000262">
    <property type="entry name" value="FMN-dep_DH"/>
</dbReference>
<keyword evidence="14" id="KW-1185">Reference proteome</keyword>
<dbReference type="Pfam" id="PF01070">
    <property type="entry name" value="FMN_dh"/>
    <property type="match status" value="1"/>
</dbReference>
<dbReference type="OrthoDB" id="9795032at2"/>
<keyword evidence="5 11" id="KW-0479">Metal-binding</keyword>
<dbReference type="InterPro" id="IPR013785">
    <property type="entry name" value="Aldolase_TIM"/>
</dbReference>
<dbReference type="SUPFAM" id="SSF51395">
    <property type="entry name" value="FMN-linked oxidoreductases"/>
    <property type="match status" value="1"/>
</dbReference>
<dbReference type="InterPro" id="IPR011179">
    <property type="entry name" value="IPdP_isomerase"/>
</dbReference>
<evidence type="ECO:0000256" key="9">
    <source>
        <dbReference type="ARBA" id="ARBA00023235"/>
    </source>
</evidence>
<evidence type="ECO:0000256" key="1">
    <source>
        <dbReference type="ARBA" id="ARBA00001917"/>
    </source>
</evidence>
<proteinExistence type="inferred from homology"/>
<evidence type="ECO:0000256" key="6">
    <source>
        <dbReference type="ARBA" id="ARBA00022842"/>
    </source>
</evidence>
<comment type="catalytic activity">
    <reaction evidence="11">
        <text>isopentenyl diphosphate = dimethylallyl diphosphate</text>
        <dbReference type="Rhea" id="RHEA:23284"/>
        <dbReference type="ChEBI" id="CHEBI:57623"/>
        <dbReference type="ChEBI" id="CHEBI:128769"/>
        <dbReference type="EC" id="5.3.3.2"/>
    </reaction>
</comment>
<evidence type="ECO:0000256" key="3">
    <source>
        <dbReference type="ARBA" id="ARBA00022630"/>
    </source>
</evidence>
<dbReference type="GO" id="GO:0010181">
    <property type="term" value="F:FMN binding"/>
    <property type="evidence" value="ECO:0007669"/>
    <property type="project" value="UniProtKB-UniRule"/>
</dbReference>
<feature type="binding site" evidence="11">
    <location>
        <position position="153"/>
    </location>
    <ligand>
        <name>substrate</name>
    </ligand>
</feature>
<comment type="cofactor">
    <cofactor evidence="11">
        <name>NADPH</name>
        <dbReference type="ChEBI" id="CHEBI:57783"/>
    </cofactor>
</comment>
<evidence type="ECO:0000256" key="7">
    <source>
        <dbReference type="ARBA" id="ARBA00022857"/>
    </source>
</evidence>
<evidence type="ECO:0000256" key="4">
    <source>
        <dbReference type="ARBA" id="ARBA00022643"/>
    </source>
</evidence>
<accession>A0A845L511</accession>
<gene>
    <name evidence="11" type="primary">fni</name>
    <name evidence="13" type="ORF">GTO91_03930</name>
</gene>
<keyword evidence="8 11" id="KW-0414">Isoprene biosynthesis</keyword>
<evidence type="ECO:0000256" key="10">
    <source>
        <dbReference type="ARBA" id="ARBA00025810"/>
    </source>
</evidence>
<comment type="function">
    <text evidence="11">Involved in the biosynthesis of isoprenoids. Catalyzes the 1,3-allylic rearrangement of the homoallylic substrate isopentenyl (IPP) to its allylic isomer, dimethylallyl diphosphate (DMAPP).</text>
</comment>
<keyword evidence="3 11" id="KW-0285">Flavoprotein</keyword>
<feature type="binding site" evidence="11">
    <location>
        <position position="185"/>
    </location>
    <ligand>
        <name>FMN</name>
        <dbReference type="ChEBI" id="CHEBI:58210"/>
    </ligand>
</feature>
<feature type="binding site" evidence="11">
    <location>
        <position position="215"/>
    </location>
    <ligand>
        <name>FMN</name>
        <dbReference type="ChEBI" id="CHEBI:58210"/>
    </ligand>
</feature>